<comment type="caution">
    <text evidence="1">The sequence shown here is derived from an EMBL/GenBank/DDBJ whole genome shotgun (WGS) entry which is preliminary data.</text>
</comment>
<protein>
    <submittedName>
        <fullName evidence="1">Uncharacterized protein</fullName>
    </submittedName>
</protein>
<proteinExistence type="predicted"/>
<dbReference type="Proteomes" id="UP001274830">
    <property type="component" value="Unassembled WGS sequence"/>
</dbReference>
<evidence type="ECO:0000313" key="2">
    <source>
        <dbReference type="Proteomes" id="UP001274830"/>
    </source>
</evidence>
<accession>A0AAE0WWE9</accession>
<reference evidence="1" key="1">
    <citation type="submission" date="2023-07" db="EMBL/GenBank/DDBJ databases">
        <title>Black Yeasts Isolated from many extreme environments.</title>
        <authorList>
            <person name="Coleine C."/>
            <person name="Stajich J.E."/>
            <person name="Selbmann L."/>
        </authorList>
    </citation>
    <scope>NUCLEOTIDE SEQUENCE</scope>
    <source>
        <strain evidence="1">CCFEE 5485</strain>
    </source>
</reference>
<gene>
    <name evidence="1" type="ORF">LTR78_001224</name>
</gene>
<organism evidence="1 2">
    <name type="scientific">Recurvomyces mirabilis</name>
    <dbReference type="NCBI Taxonomy" id="574656"/>
    <lineage>
        <taxon>Eukaryota</taxon>
        <taxon>Fungi</taxon>
        <taxon>Dikarya</taxon>
        <taxon>Ascomycota</taxon>
        <taxon>Pezizomycotina</taxon>
        <taxon>Dothideomycetes</taxon>
        <taxon>Dothideomycetidae</taxon>
        <taxon>Mycosphaerellales</taxon>
        <taxon>Teratosphaeriaceae</taxon>
        <taxon>Recurvomyces</taxon>
    </lineage>
</organism>
<sequence length="81" mass="8990">MKTIVVHMPLVQGALMGMFGLFAEAPVQIVEFTEDLRMDAYFSLAQSSENAADSMTLPQDFERESLEAAQDRLNAVAMEAY</sequence>
<evidence type="ECO:0000313" key="1">
    <source>
        <dbReference type="EMBL" id="KAK3678771.1"/>
    </source>
</evidence>
<name>A0AAE0WWE9_9PEZI</name>
<dbReference type="AlphaFoldDB" id="A0AAE0WWE9"/>
<dbReference type="EMBL" id="JAUTXT010000003">
    <property type="protein sequence ID" value="KAK3678771.1"/>
    <property type="molecule type" value="Genomic_DNA"/>
</dbReference>
<keyword evidence="2" id="KW-1185">Reference proteome</keyword>